<evidence type="ECO:0000313" key="2">
    <source>
        <dbReference type="Proteomes" id="UP001500653"/>
    </source>
</evidence>
<accession>A0ABN1WE21</accession>
<name>A0ABN1WE21_9PSEU</name>
<gene>
    <name evidence="1" type="ORF">GCM10009676_31550</name>
</gene>
<dbReference type="EMBL" id="BAAALN010000008">
    <property type="protein sequence ID" value="GAA1243580.1"/>
    <property type="molecule type" value="Genomic_DNA"/>
</dbReference>
<comment type="caution">
    <text evidence="1">The sequence shown here is derived from an EMBL/GenBank/DDBJ whole genome shotgun (WGS) entry which is preliminary data.</text>
</comment>
<sequence>MPSSSVEHGSGSGVGGGGGEDGFCVVVGAVVVDGVGFGFDVVLLGVGLSVVVVDVVELGADEVDDAVGALMASAAVVGSPPAPVSPSVIDTVAPSNAAAARPSPTGSRHERRDRSVVGACGVGVSPGSGLRDFRARGFAARCLPAMGTYLGIARGGGLLGVGLSG</sequence>
<evidence type="ECO:0000313" key="1">
    <source>
        <dbReference type="EMBL" id="GAA1243580.1"/>
    </source>
</evidence>
<keyword evidence="2" id="KW-1185">Reference proteome</keyword>
<dbReference type="Proteomes" id="UP001500653">
    <property type="component" value="Unassembled WGS sequence"/>
</dbReference>
<protein>
    <submittedName>
        <fullName evidence="1">Uncharacterized protein</fullName>
    </submittedName>
</protein>
<proteinExistence type="predicted"/>
<organism evidence="1 2">
    <name type="scientific">Prauserella halophila</name>
    <dbReference type="NCBI Taxonomy" id="185641"/>
    <lineage>
        <taxon>Bacteria</taxon>
        <taxon>Bacillati</taxon>
        <taxon>Actinomycetota</taxon>
        <taxon>Actinomycetes</taxon>
        <taxon>Pseudonocardiales</taxon>
        <taxon>Pseudonocardiaceae</taxon>
        <taxon>Prauserella</taxon>
    </lineage>
</organism>
<reference evidence="1 2" key="1">
    <citation type="journal article" date="2019" name="Int. J. Syst. Evol. Microbiol.">
        <title>The Global Catalogue of Microorganisms (GCM) 10K type strain sequencing project: providing services to taxonomists for standard genome sequencing and annotation.</title>
        <authorList>
            <consortium name="The Broad Institute Genomics Platform"/>
            <consortium name="The Broad Institute Genome Sequencing Center for Infectious Disease"/>
            <person name="Wu L."/>
            <person name="Ma J."/>
        </authorList>
    </citation>
    <scope>NUCLEOTIDE SEQUENCE [LARGE SCALE GENOMIC DNA]</scope>
    <source>
        <strain evidence="1 2">JCM 13023</strain>
    </source>
</reference>